<dbReference type="InterPro" id="IPR029068">
    <property type="entry name" value="Glyas_Bleomycin-R_OHBP_Dase"/>
</dbReference>
<dbReference type="SMART" id="SM00450">
    <property type="entry name" value="RHOD"/>
    <property type="match status" value="1"/>
</dbReference>
<name>A0A511M8D9_9NOCA</name>
<dbReference type="PANTHER" id="PTHR41294:SF1">
    <property type="entry name" value="CADMIUM-INDUCED PROTEIN CADI"/>
    <property type="match status" value="1"/>
</dbReference>
<organism evidence="3 4">
    <name type="scientific">Nocardia ninae NBRC 108245</name>
    <dbReference type="NCBI Taxonomy" id="1210091"/>
    <lineage>
        <taxon>Bacteria</taxon>
        <taxon>Bacillati</taxon>
        <taxon>Actinomycetota</taxon>
        <taxon>Actinomycetes</taxon>
        <taxon>Mycobacteriales</taxon>
        <taxon>Nocardiaceae</taxon>
        <taxon>Nocardia</taxon>
    </lineage>
</organism>
<feature type="domain" description="Rhodanese" evidence="1">
    <location>
        <begin position="150"/>
        <end position="242"/>
    </location>
</feature>
<keyword evidence="4" id="KW-1185">Reference proteome</keyword>
<dbReference type="Proteomes" id="UP000321424">
    <property type="component" value="Unassembled WGS sequence"/>
</dbReference>
<evidence type="ECO:0000259" key="2">
    <source>
        <dbReference type="PROSITE" id="PS51819"/>
    </source>
</evidence>
<dbReference type="Gene3D" id="3.40.250.10">
    <property type="entry name" value="Rhodanese-like domain"/>
    <property type="match status" value="1"/>
</dbReference>
<dbReference type="InterPro" id="IPR004360">
    <property type="entry name" value="Glyas_Fos-R_dOase_dom"/>
</dbReference>
<dbReference type="EMBL" id="BJXA01000003">
    <property type="protein sequence ID" value="GEM36467.1"/>
    <property type="molecule type" value="Genomic_DNA"/>
</dbReference>
<dbReference type="InterPro" id="IPR049789">
    <property type="entry name" value="ArsI/CadI-like"/>
</dbReference>
<dbReference type="InterPro" id="IPR037523">
    <property type="entry name" value="VOC_core"/>
</dbReference>
<feature type="domain" description="VOC" evidence="2">
    <location>
        <begin position="2"/>
        <end position="117"/>
    </location>
</feature>
<reference evidence="3 4" key="1">
    <citation type="submission" date="2019-07" db="EMBL/GenBank/DDBJ databases">
        <title>Whole genome shotgun sequence of Nocardia ninae NBRC 108245.</title>
        <authorList>
            <person name="Hosoyama A."/>
            <person name="Uohara A."/>
            <person name="Ohji S."/>
            <person name="Ichikawa N."/>
        </authorList>
    </citation>
    <scope>NUCLEOTIDE SEQUENCE [LARGE SCALE GENOMIC DNA]</scope>
    <source>
        <strain evidence="3 4">NBRC 108245</strain>
    </source>
</reference>
<dbReference type="GO" id="GO:0004792">
    <property type="term" value="F:thiosulfate-cyanide sulfurtransferase activity"/>
    <property type="evidence" value="ECO:0007669"/>
    <property type="project" value="InterPro"/>
</dbReference>
<dbReference type="Pfam" id="PF00903">
    <property type="entry name" value="Glyoxalase"/>
    <property type="match status" value="1"/>
</dbReference>
<proteinExistence type="predicted"/>
<dbReference type="AlphaFoldDB" id="A0A511M8D9"/>
<dbReference type="PROSITE" id="PS00380">
    <property type="entry name" value="RHODANESE_1"/>
    <property type="match status" value="1"/>
</dbReference>
<dbReference type="PROSITE" id="PS50206">
    <property type="entry name" value="RHODANESE_3"/>
    <property type="match status" value="1"/>
</dbReference>
<dbReference type="InterPro" id="IPR001307">
    <property type="entry name" value="Thiosulphate_STrfase_CS"/>
</dbReference>
<dbReference type="InterPro" id="IPR001763">
    <property type="entry name" value="Rhodanese-like_dom"/>
</dbReference>
<gene>
    <name evidence="3" type="ORF">NN4_09860</name>
</gene>
<evidence type="ECO:0000259" key="1">
    <source>
        <dbReference type="PROSITE" id="PS50206"/>
    </source>
</evidence>
<dbReference type="Pfam" id="PF00581">
    <property type="entry name" value="Rhodanese"/>
    <property type="match status" value="1"/>
</dbReference>
<evidence type="ECO:0000313" key="4">
    <source>
        <dbReference type="Proteomes" id="UP000321424"/>
    </source>
</evidence>
<comment type="caution">
    <text evidence="3">The sequence shown here is derived from an EMBL/GenBank/DDBJ whole genome shotgun (WGS) entry which is preliminary data.</text>
</comment>
<dbReference type="SUPFAM" id="SSF54593">
    <property type="entry name" value="Glyoxalase/Bleomycin resistance protein/Dihydroxybiphenyl dioxygenase"/>
    <property type="match status" value="1"/>
</dbReference>
<dbReference type="CDD" id="cd00158">
    <property type="entry name" value="RHOD"/>
    <property type="match status" value="1"/>
</dbReference>
<dbReference type="RefSeq" id="WP_147128725.1">
    <property type="nucleotide sequence ID" value="NZ_BJXA01000003.1"/>
</dbReference>
<dbReference type="PANTHER" id="PTHR41294">
    <property type="entry name" value="CADMIUM-INDUCED PROTEIN CADI"/>
    <property type="match status" value="1"/>
</dbReference>
<accession>A0A511M8D9</accession>
<dbReference type="InterPro" id="IPR052393">
    <property type="entry name" value="Cadmium-induced_rsp"/>
</dbReference>
<dbReference type="PROSITE" id="PS51819">
    <property type="entry name" value="VOC"/>
    <property type="match status" value="1"/>
</dbReference>
<dbReference type="OrthoDB" id="9802991at2"/>
<dbReference type="NCBIfam" id="NF041414">
    <property type="entry name" value="ArsI_CadI_VOC"/>
    <property type="match status" value="1"/>
</dbReference>
<dbReference type="InterPro" id="IPR036873">
    <property type="entry name" value="Rhodanese-like_dom_sf"/>
</dbReference>
<dbReference type="SUPFAM" id="SSF52821">
    <property type="entry name" value="Rhodanese/Cell cycle control phosphatase"/>
    <property type="match status" value="1"/>
</dbReference>
<sequence>MSRFQLSLNVSDVEAAVTFYTELLGVEPAKHRDGYANFVVSDPPLKLVLIEGEGAPATINHVGIEVADSEAVVRQAHRLAEAGLHTRVDPTHTCCYATQDKVWVADPDGTPWEVYNVIGDTGYFGAAGSDRADLAPVVPIERDELIAKMGAGTVVLIDAQGPGWYDKGHLPGAHAVDWDDITATATAHLPSRDTEIVVYCWNSTCSGSETVAAELTRLGYRNVRRYIEGKQDWQAHGQPLAVTAR</sequence>
<dbReference type="GO" id="GO:0046686">
    <property type="term" value="P:response to cadmium ion"/>
    <property type="evidence" value="ECO:0007669"/>
    <property type="project" value="TreeGrafter"/>
</dbReference>
<dbReference type="Gene3D" id="3.10.180.10">
    <property type="entry name" value="2,3-Dihydroxybiphenyl 1,2-Dioxygenase, domain 1"/>
    <property type="match status" value="1"/>
</dbReference>
<evidence type="ECO:0000313" key="3">
    <source>
        <dbReference type="EMBL" id="GEM36467.1"/>
    </source>
</evidence>
<protein>
    <submittedName>
        <fullName evidence="3">Uncharacterized protein</fullName>
    </submittedName>
</protein>